<accession>A0AAE9MWQ8</accession>
<dbReference type="EMBL" id="CP038804">
    <property type="protein sequence ID" value="UTY34493.1"/>
    <property type="molecule type" value="Genomic_DNA"/>
</dbReference>
<proteinExistence type="predicted"/>
<gene>
    <name evidence="1" type="ORF">E4N74_11125</name>
</gene>
<dbReference type="RefSeq" id="WP_255817655.1">
    <property type="nucleotide sequence ID" value="NZ_CP038804.1"/>
</dbReference>
<organism evidence="1 2">
    <name type="scientific">Treponema putidum</name>
    <dbReference type="NCBI Taxonomy" id="221027"/>
    <lineage>
        <taxon>Bacteria</taxon>
        <taxon>Pseudomonadati</taxon>
        <taxon>Spirochaetota</taxon>
        <taxon>Spirochaetia</taxon>
        <taxon>Spirochaetales</taxon>
        <taxon>Treponemataceae</taxon>
        <taxon>Treponema</taxon>
    </lineage>
</organism>
<dbReference type="AlphaFoldDB" id="A0AAE9MWQ8"/>
<evidence type="ECO:0000313" key="1">
    <source>
        <dbReference type="EMBL" id="UTY34493.1"/>
    </source>
</evidence>
<reference evidence="1" key="1">
    <citation type="submission" date="2019-04" db="EMBL/GenBank/DDBJ databases">
        <title>Whole genome sequencing of oral phylogroup 2 treponemes.</title>
        <authorList>
            <person name="Chan Y."/>
            <person name="Zeng H.H."/>
            <person name="Yu X.L."/>
            <person name="Leung W.K."/>
            <person name="Watt R.M."/>
        </authorList>
    </citation>
    <scope>NUCLEOTIDE SEQUENCE</scope>
    <source>
        <strain evidence="1">OMZ 835</strain>
    </source>
</reference>
<evidence type="ECO:0000313" key="2">
    <source>
        <dbReference type="Proteomes" id="UP001058682"/>
    </source>
</evidence>
<dbReference type="Proteomes" id="UP001058682">
    <property type="component" value="Chromosome"/>
</dbReference>
<protein>
    <submittedName>
        <fullName evidence="1">Uncharacterized protein</fullName>
    </submittedName>
</protein>
<sequence>MRIIDKNKDYYDYLAHQADSDDGVTFDRRGSIPLRNEDFFNILSEHVKNHKYYRQYWRFWKEEPAEYNKFFAIRAGIKLFLIGLKLEIDETDFRNCILKSYKMEFIKTFEDFDYRGKILDIVSVENIDSLVTAINKKKLENVKLSELVIRNIGLPDGFYILKNIGIPSIIPPEQIYYSMETYLFSLKNDKNCESKDLTDSEKIVNHGFDKKTSFRNSSTKNVF</sequence>
<name>A0AAE9MWQ8_9SPIR</name>